<feature type="signal peptide" evidence="3">
    <location>
        <begin position="1"/>
        <end position="27"/>
    </location>
</feature>
<name>A0ABM5R7F8_STRLI</name>
<dbReference type="EMBL" id="CP009124">
    <property type="protein sequence ID" value="AIJ16185.1"/>
    <property type="molecule type" value="Genomic_DNA"/>
</dbReference>
<accession>A0ABM5R7F8</accession>
<dbReference type="Proteomes" id="UP000028682">
    <property type="component" value="Chromosome"/>
</dbReference>
<feature type="compositionally biased region" description="Low complexity" evidence="1">
    <location>
        <begin position="495"/>
        <end position="504"/>
    </location>
</feature>
<dbReference type="Pfam" id="PF04213">
    <property type="entry name" value="HtaA"/>
    <property type="match status" value="2"/>
</dbReference>
<keyword evidence="2" id="KW-1133">Transmembrane helix</keyword>
<feature type="region of interest" description="Disordered" evidence="1">
    <location>
        <begin position="190"/>
        <end position="275"/>
    </location>
</feature>
<evidence type="ECO:0000256" key="2">
    <source>
        <dbReference type="SAM" id="Phobius"/>
    </source>
</evidence>
<protein>
    <recommendedName>
        <fullName evidence="4">Htaa domain-containing protein</fullName>
    </recommendedName>
</protein>
<feature type="compositionally biased region" description="Low complexity" evidence="1">
    <location>
        <begin position="197"/>
        <end position="268"/>
    </location>
</feature>
<evidence type="ECO:0000313" key="6">
    <source>
        <dbReference type="Proteomes" id="UP000028682"/>
    </source>
</evidence>
<evidence type="ECO:0000259" key="4">
    <source>
        <dbReference type="Pfam" id="PF04213"/>
    </source>
</evidence>
<evidence type="ECO:0000256" key="3">
    <source>
        <dbReference type="SAM" id="SignalP"/>
    </source>
</evidence>
<feature type="transmembrane region" description="Helical" evidence="2">
    <location>
        <begin position="506"/>
        <end position="524"/>
    </location>
</feature>
<feature type="domain" description="Htaa" evidence="4">
    <location>
        <begin position="46"/>
        <end position="191"/>
    </location>
</feature>
<dbReference type="RefSeq" id="WP_038534897.1">
    <property type="nucleotide sequence ID" value="NZ_CP009124.1"/>
</dbReference>
<dbReference type="InterPro" id="IPR006311">
    <property type="entry name" value="TAT_signal"/>
</dbReference>
<feature type="compositionally biased region" description="Gly residues" evidence="1">
    <location>
        <begin position="444"/>
        <end position="494"/>
    </location>
</feature>
<keyword evidence="6" id="KW-1185">Reference proteome</keyword>
<reference evidence="6" key="1">
    <citation type="submission" date="2014-08" db="EMBL/GenBank/DDBJ databases">
        <title>Complete genome sequence of Streptomyces lividans TK24.</title>
        <authorList>
            <consortium name="StrepSynth"/>
            <person name="Ruckert C."/>
            <person name="Fridjonson O.H."/>
            <person name="Lambert C."/>
            <person name="van Wezel G.P."/>
            <person name="Bernaerts K."/>
            <person name="Anne J."/>
            <person name="Economou A."/>
            <person name="Kalinowski J."/>
        </authorList>
    </citation>
    <scope>NUCLEOTIDE SEQUENCE [LARGE SCALE GENOMIC DNA]</scope>
    <source>
        <strain evidence="6">TK24</strain>
    </source>
</reference>
<dbReference type="PROSITE" id="PS51318">
    <property type="entry name" value="TAT"/>
    <property type="match status" value="1"/>
</dbReference>
<evidence type="ECO:0000313" key="5">
    <source>
        <dbReference type="EMBL" id="AIJ16185.1"/>
    </source>
</evidence>
<keyword evidence="2" id="KW-0472">Membrane</keyword>
<keyword evidence="3" id="KW-0732">Signal</keyword>
<feature type="domain" description="Htaa" evidence="4">
    <location>
        <begin position="274"/>
        <end position="432"/>
    </location>
</feature>
<evidence type="ECO:0000256" key="1">
    <source>
        <dbReference type="SAM" id="MobiDB-lite"/>
    </source>
</evidence>
<sequence length="536" mass="51672">MPVRRRRPTALAAAVATAAALGTTALAALGGATAASAAGSPLSDYELTWGIKQSYRTYVGMFGSFTASEGAGQAAGNGAFTFTGGTGTYDHTTNAVDLGFKGKLVSASAAHRFEVTLTDVRFDSGAGEITADVTTVDTSGATPTKKGDDVPLAKVAVTRAMTDMATTLTTEAGEYLGSASYAGAAGDPLTVVRKTPEPSTEPTTGPTTQPTTGPSTEPSTGPTGPEPTGTDSTGPGPTGPQTTPATQGPGPATSTSASPSAPASTAPTRGEIADGTLGWGVKESFRAYVVGNIAKGRVTVSGGAGQAAGNGAFTFKDATGTYDTDADRLTAAFKGAVNFKGHESGGTYGLDLTLSNLKATLDGGTGKLTADVNSLGTRTEGVVLADLEAKSGDLKADKNVITVDGIAATVTDAGAKVFGNYPAGTALDPVGLSVALSDDAQLPDGGGSDTSGGTGGGSGTAGGSTGGGTGTAGGTGSTVGGTGTTTGGSIGGGSLASTGSDIPGPALGAAAGAAVAVGAGAVYATRRRRTQARSAG</sequence>
<organism evidence="5 6">
    <name type="scientific">Streptomyces lividans TK24</name>
    <dbReference type="NCBI Taxonomy" id="457428"/>
    <lineage>
        <taxon>Bacteria</taxon>
        <taxon>Bacillati</taxon>
        <taxon>Actinomycetota</taxon>
        <taxon>Actinomycetes</taxon>
        <taxon>Kitasatosporales</taxon>
        <taxon>Streptomycetaceae</taxon>
        <taxon>Streptomyces</taxon>
    </lineage>
</organism>
<proteinExistence type="predicted"/>
<feature type="chain" id="PRO_5046489983" description="Htaa domain-containing protein" evidence="3">
    <location>
        <begin position="28"/>
        <end position="536"/>
    </location>
</feature>
<dbReference type="InterPro" id="IPR007331">
    <property type="entry name" value="Htaa"/>
</dbReference>
<gene>
    <name evidence="5" type="ORF">SLIV_26370</name>
</gene>
<keyword evidence="2" id="KW-0812">Transmembrane</keyword>
<feature type="region of interest" description="Disordered" evidence="1">
    <location>
        <begin position="438"/>
        <end position="504"/>
    </location>
</feature>